<evidence type="ECO:0000313" key="1">
    <source>
        <dbReference type="EMBL" id="OQB41541.1"/>
    </source>
</evidence>
<name>A0A1V5ZN48_9BACT</name>
<comment type="caution">
    <text evidence="1">The sequence shown here is derived from an EMBL/GenBank/DDBJ whole genome shotgun (WGS) entry which is preliminary data.</text>
</comment>
<organism evidence="1">
    <name type="scientific">candidate division CPR1 bacterium ADurb.Bin160</name>
    <dbReference type="NCBI Taxonomy" id="1852826"/>
    <lineage>
        <taxon>Bacteria</taxon>
        <taxon>candidate division CPR1</taxon>
    </lineage>
</organism>
<reference evidence="1" key="1">
    <citation type="submission" date="2017-02" db="EMBL/GenBank/DDBJ databases">
        <title>Delving into the versatile metabolic prowess of the omnipresent phylum Bacteroidetes.</title>
        <authorList>
            <person name="Nobu M.K."/>
            <person name="Mei R."/>
            <person name="Narihiro T."/>
            <person name="Kuroda K."/>
            <person name="Liu W.-T."/>
        </authorList>
    </citation>
    <scope>NUCLEOTIDE SEQUENCE</scope>
    <source>
        <strain evidence="1">ADurb.Bin160</strain>
    </source>
</reference>
<dbReference type="EMBL" id="MWDB01000015">
    <property type="protein sequence ID" value="OQB41541.1"/>
    <property type="molecule type" value="Genomic_DNA"/>
</dbReference>
<dbReference type="Proteomes" id="UP000485621">
    <property type="component" value="Unassembled WGS sequence"/>
</dbReference>
<protein>
    <submittedName>
        <fullName evidence="1">Uncharacterized protein</fullName>
    </submittedName>
</protein>
<proteinExistence type="predicted"/>
<sequence length="38" mass="4477">MISYPKQIELKQEIVEDCFRKVKEKPSFLPIVASPKEK</sequence>
<dbReference type="AlphaFoldDB" id="A0A1V5ZN48"/>
<accession>A0A1V5ZN48</accession>
<gene>
    <name evidence="1" type="ORF">BWY04_00792</name>
</gene>